<feature type="domain" description="GGDEF" evidence="1">
    <location>
        <begin position="207"/>
        <end position="343"/>
    </location>
</feature>
<dbReference type="SUPFAM" id="SSF55781">
    <property type="entry name" value="GAF domain-like"/>
    <property type="match status" value="1"/>
</dbReference>
<dbReference type="SMART" id="SM00065">
    <property type="entry name" value="GAF"/>
    <property type="match status" value="1"/>
</dbReference>
<dbReference type="Pfam" id="PF00990">
    <property type="entry name" value="GGDEF"/>
    <property type="match status" value="1"/>
</dbReference>
<evidence type="ECO:0000259" key="1">
    <source>
        <dbReference type="PROSITE" id="PS50887"/>
    </source>
</evidence>
<dbReference type="InterPro" id="IPR052163">
    <property type="entry name" value="DGC-Regulatory_Protein"/>
</dbReference>
<dbReference type="PROSITE" id="PS50887">
    <property type="entry name" value="GGDEF"/>
    <property type="match status" value="1"/>
</dbReference>
<reference evidence="2" key="1">
    <citation type="submission" date="2016-10" db="EMBL/GenBank/DDBJ databases">
        <title>Sequence of Gallionella enrichment culture.</title>
        <authorList>
            <person name="Poehlein A."/>
            <person name="Muehling M."/>
            <person name="Daniel R."/>
        </authorList>
    </citation>
    <scope>NUCLEOTIDE SEQUENCE</scope>
</reference>
<keyword evidence="2" id="KW-0548">Nucleotidyltransferase</keyword>
<dbReference type="Gene3D" id="3.30.450.40">
    <property type="match status" value="1"/>
</dbReference>
<evidence type="ECO:0000313" key="2">
    <source>
        <dbReference type="EMBL" id="OIQ88046.1"/>
    </source>
</evidence>
<dbReference type="GO" id="GO:0052621">
    <property type="term" value="F:diguanylate cyclase activity"/>
    <property type="evidence" value="ECO:0007669"/>
    <property type="project" value="UniProtKB-EC"/>
</dbReference>
<dbReference type="EMBL" id="MLJW01000391">
    <property type="protein sequence ID" value="OIQ88046.1"/>
    <property type="molecule type" value="Genomic_DNA"/>
</dbReference>
<dbReference type="PANTHER" id="PTHR46663:SF2">
    <property type="entry name" value="GGDEF DOMAIN-CONTAINING PROTEIN"/>
    <property type="match status" value="1"/>
</dbReference>
<dbReference type="SMART" id="SM00267">
    <property type="entry name" value="GGDEF"/>
    <property type="match status" value="1"/>
</dbReference>
<comment type="caution">
    <text evidence="2">The sequence shown here is derived from an EMBL/GenBank/DDBJ whole genome shotgun (WGS) entry which is preliminary data.</text>
</comment>
<dbReference type="AlphaFoldDB" id="A0A1J5QWI6"/>
<dbReference type="EC" id="2.7.7.65" evidence="2"/>
<proteinExistence type="predicted"/>
<dbReference type="InterPro" id="IPR029016">
    <property type="entry name" value="GAF-like_dom_sf"/>
</dbReference>
<dbReference type="PANTHER" id="PTHR46663">
    <property type="entry name" value="DIGUANYLATE CYCLASE DGCT-RELATED"/>
    <property type="match status" value="1"/>
</dbReference>
<keyword evidence="2" id="KW-0808">Transferase</keyword>
<accession>A0A1J5QWI6</accession>
<dbReference type="InterPro" id="IPR043128">
    <property type="entry name" value="Rev_trsase/Diguanyl_cyclase"/>
</dbReference>
<dbReference type="SUPFAM" id="SSF55073">
    <property type="entry name" value="Nucleotide cyclase"/>
    <property type="match status" value="1"/>
</dbReference>
<dbReference type="InterPro" id="IPR029787">
    <property type="entry name" value="Nucleotide_cyclase"/>
</dbReference>
<dbReference type="Pfam" id="PF13185">
    <property type="entry name" value="GAF_2"/>
    <property type="match status" value="1"/>
</dbReference>
<dbReference type="CDD" id="cd01949">
    <property type="entry name" value="GGDEF"/>
    <property type="match status" value="1"/>
</dbReference>
<name>A0A1J5QWI6_9ZZZZ</name>
<dbReference type="Gene3D" id="3.30.70.270">
    <property type="match status" value="1"/>
</dbReference>
<protein>
    <submittedName>
        <fullName evidence="2">Putative diguanylate cyclase YeaP</fullName>
        <ecNumber evidence="2">2.7.7.65</ecNumber>
    </submittedName>
</protein>
<sequence length="343" mass="37139">MDSASSLPDPDILMEIIRSQTEIAQQGLDLGGVMAFVSERLQGLTGADGAVVELAEGDEMVYRAASGIARSQLGLRLSREGSLSGQCVARQRILRCDDAETDAQVDREACRKMGLRSMVVAPLKHGEATVGVLKLASARPNAFSDVHLRILELMSGLIAAAMYHAVRFETDALYHRATHDALTGLANRALFYDRLRQTLSQAHRQSSFLGVLNLDMDGLKPINDTHGHRAGDEALREAGRRISSISRQSDTVARLGGDEFAVILTDVGGRDNALRHADRLAEEIRRPFSFEDKALALDASIGLAVFPEDGTDMDSLIEKADQAMYAVKRARKRLAESGAAVAS</sequence>
<dbReference type="InterPro" id="IPR000160">
    <property type="entry name" value="GGDEF_dom"/>
</dbReference>
<organism evidence="2">
    <name type="scientific">mine drainage metagenome</name>
    <dbReference type="NCBI Taxonomy" id="410659"/>
    <lineage>
        <taxon>unclassified sequences</taxon>
        <taxon>metagenomes</taxon>
        <taxon>ecological metagenomes</taxon>
    </lineage>
</organism>
<dbReference type="InterPro" id="IPR003018">
    <property type="entry name" value="GAF"/>
</dbReference>
<dbReference type="NCBIfam" id="TIGR00254">
    <property type="entry name" value="GGDEF"/>
    <property type="match status" value="1"/>
</dbReference>
<gene>
    <name evidence="2" type="primary">yeaP_8</name>
    <name evidence="2" type="ORF">GALL_300940</name>
</gene>